<dbReference type="InterPro" id="IPR003131">
    <property type="entry name" value="T1-type_BTB"/>
</dbReference>
<proteinExistence type="predicted"/>
<name>A0AAE0YYU4_9GAST</name>
<organism evidence="3 4">
    <name type="scientific">Elysia crispata</name>
    <name type="common">lettuce slug</name>
    <dbReference type="NCBI Taxonomy" id="231223"/>
    <lineage>
        <taxon>Eukaryota</taxon>
        <taxon>Metazoa</taxon>
        <taxon>Spiralia</taxon>
        <taxon>Lophotrochozoa</taxon>
        <taxon>Mollusca</taxon>
        <taxon>Gastropoda</taxon>
        <taxon>Heterobranchia</taxon>
        <taxon>Euthyneura</taxon>
        <taxon>Panpulmonata</taxon>
        <taxon>Sacoglossa</taxon>
        <taxon>Placobranchoidea</taxon>
        <taxon>Plakobranchidae</taxon>
        <taxon>Elysia</taxon>
    </lineage>
</organism>
<feature type="region of interest" description="Disordered" evidence="1">
    <location>
        <begin position="155"/>
        <end position="174"/>
    </location>
</feature>
<dbReference type="Pfam" id="PF02214">
    <property type="entry name" value="BTB_2"/>
    <property type="match status" value="1"/>
</dbReference>
<dbReference type="InterPro" id="IPR011333">
    <property type="entry name" value="SKP1/BTB/POZ_sf"/>
</dbReference>
<dbReference type="InterPro" id="IPR000210">
    <property type="entry name" value="BTB/POZ_dom"/>
</dbReference>
<dbReference type="Proteomes" id="UP001283361">
    <property type="component" value="Unassembled WGS sequence"/>
</dbReference>
<dbReference type="GO" id="GO:0051260">
    <property type="term" value="P:protein homooligomerization"/>
    <property type="evidence" value="ECO:0007669"/>
    <property type="project" value="InterPro"/>
</dbReference>
<protein>
    <recommendedName>
        <fullName evidence="2">BTB domain-containing protein</fullName>
    </recommendedName>
</protein>
<gene>
    <name evidence="3" type="ORF">RRG08_041717</name>
</gene>
<dbReference type="PANTHER" id="PTHR14499:SF67">
    <property type="entry name" value="BTB_POZ DOMAIN-CONTAINING PROTEIN TIWAZ"/>
    <property type="match status" value="1"/>
</dbReference>
<evidence type="ECO:0000313" key="3">
    <source>
        <dbReference type="EMBL" id="KAK3759758.1"/>
    </source>
</evidence>
<evidence type="ECO:0000259" key="2">
    <source>
        <dbReference type="SMART" id="SM00225"/>
    </source>
</evidence>
<dbReference type="SMART" id="SM00225">
    <property type="entry name" value="BTB"/>
    <property type="match status" value="1"/>
</dbReference>
<dbReference type="CDD" id="cd18361">
    <property type="entry name" value="BTB_POZ_KCTD1-like"/>
    <property type="match status" value="1"/>
</dbReference>
<dbReference type="Pfam" id="PF20871">
    <property type="entry name" value="KCTD1-15_CTD"/>
    <property type="match status" value="1"/>
</dbReference>
<dbReference type="SUPFAM" id="SSF54695">
    <property type="entry name" value="POZ domain"/>
    <property type="match status" value="1"/>
</dbReference>
<reference evidence="3" key="1">
    <citation type="journal article" date="2023" name="G3 (Bethesda)">
        <title>A reference genome for the long-term kleptoplast-retaining sea slug Elysia crispata morphotype clarki.</title>
        <authorList>
            <person name="Eastman K.E."/>
            <person name="Pendleton A.L."/>
            <person name="Shaikh M.A."/>
            <person name="Suttiyut T."/>
            <person name="Ogas R."/>
            <person name="Tomko P."/>
            <person name="Gavelis G."/>
            <person name="Widhalm J.R."/>
            <person name="Wisecaver J.H."/>
        </authorList>
    </citation>
    <scope>NUCLEOTIDE SEQUENCE</scope>
    <source>
        <strain evidence="3">ECLA1</strain>
    </source>
</reference>
<dbReference type="PANTHER" id="PTHR14499">
    <property type="entry name" value="POTASSIUM CHANNEL TETRAMERIZATION DOMAIN-CONTAINING"/>
    <property type="match status" value="1"/>
</dbReference>
<evidence type="ECO:0000256" key="1">
    <source>
        <dbReference type="SAM" id="MobiDB-lite"/>
    </source>
</evidence>
<comment type="caution">
    <text evidence="3">The sequence shown here is derived from an EMBL/GenBank/DDBJ whole genome shotgun (WGS) entry which is preliminary data.</text>
</comment>
<feature type="domain" description="BTB" evidence="2">
    <location>
        <begin position="37"/>
        <end position="139"/>
    </location>
</feature>
<sequence length="311" mass="33613">MSQSPVSRPGSATPNGHMTVAKIAGVPCPATPTRYTAPVHIDVGGSIYTSSLETLTRFPESKLARMFNGSIPIVLDTLKQHYFIDRDGKLFRYILNYLRTQRLVVPTEFDEYEQLYEEARYYELGGLLKELQNVKKAKDISSVVKEIKTERLGNGGDVVMSAPTPSSSSSSSGIAVHHSSAVGAGAATAAASASSSSVVPGQDFVDCIAVSTSPDLGERICLSAERPLIEEVFPELTAALMDTRNSGWSNLENNNYVIRFPLNGFCKLNSIQVLQRLLNHAFVIAASTGGGVEGQQFSEYLFTRTCRAGAH</sequence>
<dbReference type="InterPro" id="IPR048595">
    <property type="entry name" value="KCTD1-15-like_C"/>
</dbReference>
<dbReference type="EMBL" id="JAWDGP010005075">
    <property type="protein sequence ID" value="KAK3759758.1"/>
    <property type="molecule type" value="Genomic_DNA"/>
</dbReference>
<evidence type="ECO:0000313" key="4">
    <source>
        <dbReference type="Proteomes" id="UP001283361"/>
    </source>
</evidence>
<keyword evidence="4" id="KW-1185">Reference proteome</keyword>
<dbReference type="AlphaFoldDB" id="A0AAE0YYU4"/>
<dbReference type="Gene3D" id="3.30.710.10">
    <property type="entry name" value="Potassium Channel Kv1.1, Chain A"/>
    <property type="match status" value="1"/>
</dbReference>
<accession>A0AAE0YYU4</accession>